<name>A0A0E9WMV8_ANGAN</name>
<proteinExistence type="predicted"/>
<evidence type="ECO:0000313" key="1">
    <source>
        <dbReference type="EMBL" id="JAH91651.1"/>
    </source>
</evidence>
<organism evidence="1">
    <name type="scientific">Anguilla anguilla</name>
    <name type="common">European freshwater eel</name>
    <name type="synonym">Muraena anguilla</name>
    <dbReference type="NCBI Taxonomy" id="7936"/>
    <lineage>
        <taxon>Eukaryota</taxon>
        <taxon>Metazoa</taxon>
        <taxon>Chordata</taxon>
        <taxon>Craniata</taxon>
        <taxon>Vertebrata</taxon>
        <taxon>Euteleostomi</taxon>
        <taxon>Actinopterygii</taxon>
        <taxon>Neopterygii</taxon>
        <taxon>Teleostei</taxon>
        <taxon>Anguilliformes</taxon>
        <taxon>Anguillidae</taxon>
        <taxon>Anguilla</taxon>
    </lineage>
</organism>
<protein>
    <submittedName>
        <fullName evidence="1">Uncharacterized protein</fullName>
    </submittedName>
</protein>
<reference evidence="1" key="2">
    <citation type="journal article" date="2015" name="Fish Shellfish Immunol.">
        <title>Early steps in the European eel (Anguilla anguilla)-Vibrio vulnificus interaction in the gills: Role of the RtxA13 toxin.</title>
        <authorList>
            <person name="Callol A."/>
            <person name="Pajuelo D."/>
            <person name="Ebbesson L."/>
            <person name="Teles M."/>
            <person name="MacKenzie S."/>
            <person name="Amaro C."/>
        </authorList>
    </citation>
    <scope>NUCLEOTIDE SEQUENCE</scope>
</reference>
<accession>A0A0E9WMV8</accession>
<dbReference type="EMBL" id="GBXM01016926">
    <property type="protein sequence ID" value="JAH91651.1"/>
    <property type="molecule type" value="Transcribed_RNA"/>
</dbReference>
<sequence>MQLHCTALHYPLHLTEKKRSTYSSSFSISMPDTWFFIVRLLKSN</sequence>
<reference evidence="1" key="1">
    <citation type="submission" date="2014-11" db="EMBL/GenBank/DDBJ databases">
        <authorList>
            <person name="Amaro Gonzalez C."/>
        </authorList>
    </citation>
    <scope>NUCLEOTIDE SEQUENCE</scope>
</reference>
<dbReference type="AlphaFoldDB" id="A0A0E9WMV8"/>